<evidence type="ECO:0000259" key="1">
    <source>
        <dbReference type="Pfam" id="PF00004"/>
    </source>
</evidence>
<evidence type="ECO:0000259" key="2">
    <source>
        <dbReference type="Pfam" id="PF07724"/>
    </source>
</evidence>
<evidence type="ECO:0000313" key="3">
    <source>
        <dbReference type="EMBL" id="EAC0255744.1"/>
    </source>
</evidence>
<feature type="domain" description="ATPase AAA-type core" evidence="1">
    <location>
        <begin position="53"/>
        <end position="99"/>
    </location>
</feature>
<protein>
    <submittedName>
        <fullName evidence="3">AAA family ATPase</fullName>
    </submittedName>
</protein>
<dbReference type="PANTHER" id="PTHR48102">
    <property type="entry name" value="ATP-DEPENDENT CLP PROTEASE ATP-BINDING SUBUNIT CLPX-LIKE, MITOCHONDRIAL-RELATED"/>
    <property type="match status" value="1"/>
</dbReference>
<dbReference type="SUPFAM" id="SSF52540">
    <property type="entry name" value="P-loop containing nucleoside triphosphate hydrolases"/>
    <property type="match status" value="1"/>
</dbReference>
<dbReference type="PANTHER" id="PTHR48102:SF3">
    <property type="entry name" value="ATP-DEPENDENT PROTEASE ATPASE SUBUNIT HSLU"/>
    <property type="match status" value="1"/>
</dbReference>
<dbReference type="Proteomes" id="UP000839816">
    <property type="component" value="Unassembled WGS sequence"/>
</dbReference>
<gene>
    <name evidence="3" type="ORF">EHE49_03565</name>
</gene>
<reference evidence="3" key="1">
    <citation type="submission" date="2018-11" db="EMBL/GenBank/DDBJ databases">
        <authorList>
            <person name="Ashton P.M."/>
            <person name="Dallman T."/>
            <person name="Nair S."/>
            <person name="De Pinna E."/>
            <person name="Peters T."/>
            <person name="Grant K."/>
        </authorList>
    </citation>
    <scope>NUCLEOTIDE SEQUENCE [LARGE SCALE GENOMIC DNA]</scope>
    <source>
        <strain evidence="3">634658</strain>
    </source>
</reference>
<dbReference type="Gene3D" id="1.10.8.60">
    <property type="match status" value="1"/>
</dbReference>
<dbReference type="GO" id="GO:0005524">
    <property type="term" value="F:ATP binding"/>
    <property type="evidence" value="ECO:0007669"/>
    <property type="project" value="InterPro"/>
</dbReference>
<dbReference type="AlphaFoldDB" id="A0A3Z4X6A8"/>
<dbReference type="InterPro" id="IPR050052">
    <property type="entry name" value="ATP-dep_Clp_protease_ClpX"/>
</dbReference>
<dbReference type="Pfam" id="PF07724">
    <property type="entry name" value="AAA_2"/>
    <property type="match status" value="1"/>
</dbReference>
<proteinExistence type="predicted"/>
<sequence>MENLTPVEIVALFDRYVYGQTQAKKMLAIALRNRYRANKLNVVDRMSVHKQNLLIEGPTGTGKTALMRVLKTKFGLPVLELDMTAFTESGYVGREVTSIGKDLADLARSVELPDWYIELRTKRRVESEVDGNRLTREEWERESRKEVERELDERAAERQLRYQAKRDHTELLRRQGILDPKELYEEYQDIYCLRAFMVGYCRQHNLTYEDFDIYSVTLGGRTVQEWIDKMSEIARSLLGVSSISELLNSEELESQVDKLMDGDIPGTIGYMGEFMSLMALGEQIDLYVDAGQKLMSNNLPLSCADGSDFYDLFDTFNGDDEDVEPVGINWFPIDAAAFTIRMLSRLEDPEKWCRWWDDVFEGSPEFTKYADERLWHYEIPETVVPEKETVSRKDLKKLPNCNGHDFVENFAVVFLDEFDKLIEVDTQHTARVSRSGVQRSLLKMVEGGIYHGVDTTNVLFVAAGSFAQAPVSKLMAELQGRFPLRAKMSSLDTEALIAICKLDNSEFHGMIKLLKTEGVETQYDMDTYTFIAEKTMEANAVENLGARRLADIVHQIFLPASYDSSKYKQYDIRGETLRGHAWTENA</sequence>
<dbReference type="EMBL" id="AAAGNC010000003">
    <property type="protein sequence ID" value="EAC0255744.1"/>
    <property type="molecule type" value="Genomic_DNA"/>
</dbReference>
<feature type="domain" description="ATPase AAA-type core" evidence="2">
    <location>
        <begin position="409"/>
        <end position="480"/>
    </location>
</feature>
<accession>A0A3Z4X6A8</accession>
<dbReference type="InterPro" id="IPR027417">
    <property type="entry name" value="P-loop_NTPase"/>
</dbReference>
<dbReference type="Gene3D" id="3.40.50.300">
    <property type="entry name" value="P-loop containing nucleotide triphosphate hydrolases"/>
    <property type="match status" value="2"/>
</dbReference>
<name>A0A3Z4X6A8_SALET</name>
<dbReference type="Pfam" id="PF00004">
    <property type="entry name" value="AAA"/>
    <property type="match status" value="1"/>
</dbReference>
<dbReference type="GO" id="GO:0016887">
    <property type="term" value="F:ATP hydrolysis activity"/>
    <property type="evidence" value="ECO:0007669"/>
    <property type="project" value="InterPro"/>
</dbReference>
<comment type="caution">
    <text evidence="3">The sequence shown here is derived from an EMBL/GenBank/DDBJ whole genome shotgun (WGS) entry which is preliminary data.</text>
</comment>
<organism evidence="3">
    <name type="scientific">Salmonella enterica subsp. enterica serovar Chester</name>
    <dbReference type="NCBI Taxonomy" id="149386"/>
    <lineage>
        <taxon>Bacteria</taxon>
        <taxon>Pseudomonadati</taxon>
        <taxon>Pseudomonadota</taxon>
        <taxon>Gammaproteobacteria</taxon>
        <taxon>Enterobacterales</taxon>
        <taxon>Enterobacteriaceae</taxon>
        <taxon>Salmonella</taxon>
    </lineage>
</organism>
<dbReference type="InterPro" id="IPR003959">
    <property type="entry name" value="ATPase_AAA_core"/>
</dbReference>
<dbReference type="GO" id="GO:0051603">
    <property type="term" value="P:proteolysis involved in protein catabolic process"/>
    <property type="evidence" value="ECO:0007669"/>
    <property type="project" value="TreeGrafter"/>
</dbReference>